<keyword evidence="4 10" id="KW-0863">Zinc-finger</keyword>
<dbReference type="GO" id="GO:0005634">
    <property type="term" value="C:nucleus"/>
    <property type="evidence" value="ECO:0007669"/>
    <property type="project" value="UniProtKB-SubCell"/>
</dbReference>
<feature type="region of interest" description="Disordered" evidence="11">
    <location>
        <begin position="660"/>
        <end position="719"/>
    </location>
</feature>
<dbReference type="PROSITE" id="PS00028">
    <property type="entry name" value="ZINC_FINGER_C2H2_1"/>
    <property type="match status" value="6"/>
</dbReference>
<dbReference type="AlphaFoldDB" id="A0A9J6ENH6"/>
<dbReference type="Pfam" id="PF00096">
    <property type="entry name" value="zf-C2H2"/>
    <property type="match status" value="4"/>
</dbReference>
<keyword evidence="6" id="KW-0805">Transcription regulation</keyword>
<sequence length="1033" mass="113084">MQPPAARSRPLLGQPANIGQGTFRNDNALVQSNEGVLTFSLTVTPEHFPDLLHPAPTNDARTTASSVNSGRNSFDAICATRRSSVSLRCRFCDSTWPNKSSLLAHYRKHSQDAQRETNALFETLVSSLDALGYGIYAPPSATPYEQNRAANVTSEQTRARQWGRCFAARDQAVQQTHMTSFSDPVTAPPRNPSLSLEQLNNYTQREDQTGEWRTFRNHGRIASRQSGAGQSSQNLTTSAVGSCSIALNSEWANQRSVQRALALDPALDRNARCTSLRNSVGTGGSRSQSQSATLSKSMPQVKPRSCDSEPCIVRLEAAQAILSPQKHVVLSAKGTPVAFSESKVIRSSAEVVPSIAGITQGGNNVANNQPPVCEAPASLPCVKRQSVSLLRKNSSLRISGIEPSLLGKSLKDSLKHRKDADRYCAFNSEQRPRYDQVNSALSSCTESRRPEPPSTDVLPGTGQESSDDVVGVTDISANHGQEDWRAARHEDTIISGSSAQQWEPQVESDSTPENTLSVSFSLEPVLGLDALVVKQEEDADPVLCDLNVGKEKSPDSDCASNFEQRPTNDELTSTASPTWCAEFRWPEPSSTDALPRMGQESSNGVVGVTDTSTNHSQEGRRTACHEDTIIDRSLTANAWPLSFSLNPIVHIDALEQVEKQEEDKVPVTRDLDVAEEESPDGLGNENFNEPSPAPSLPGSASGRDVVMNQNPETASGGDMITYKGMGDLWKDHIPNAELPLSIPNADRAKPVRRKRGISCDGVADDANAAQLSEHFLDRSLENAKASGAPADITEPDYATGTSQPKRIRAATSHYTLYDHSHNGAPSPNTAKGAARKKSSQVPPISEENKETSASGSRSTETRQCPSCSKVLSCKSSLDRHRQLVHERSRPLKCPHCARSFGLRDSLQNHIRSLHTGERPFGCHLCPKAFPHSPGLQRHLMWHNNVRRHACDLCSGRFVTKEHLERHMRTHTKEKPFACPLCPMRLPTSSALKRHRATHDELPHECEVCGKKYRELRTLRKHARSQHPTEIIFE</sequence>
<keyword evidence="3" id="KW-0677">Repeat</keyword>
<dbReference type="InterPro" id="IPR050589">
    <property type="entry name" value="Ikaros_C2H2-ZF"/>
</dbReference>
<feature type="compositionally biased region" description="Polar residues" evidence="11">
    <location>
        <begin position="558"/>
        <end position="575"/>
    </location>
</feature>
<feature type="compositionally biased region" description="Polar residues" evidence="11">
    <location>
        <begin position="276"/>
        <end position="298"/>
    </location>
</feature>
<comment type="caution">
    <text evidence="13">The sequence shown here is derived from an EMBL/GenBank/DDBJ whole genome shotgun (WGS) entry which is preliminary data.</text>
</comment>
<evidence type="ECO:0000256" key="10">
    <source>
        <dbReference type="PROSITE-ProRule" id="PRU00042"/>
    </source>
</evidence>
<reference evidence="13" key="1">
    <citation type="journal article" date="2020" name="Cell">
        <title>Large-Scale Comparative Analyses of Tick Genomes Elucidate Their Genetic Diversity and Vector Capacities.</title>
        <authorList>
            <consortium name="Tick Genome and Microbiome Consortium (TIGMIC)"/>
            <person name="Jia N."/>
            <person name="Wang J."/>
            <person name="Shi W."/>
            <person name="Du L."/>
            <person name="Sun Y."/>
            <person name="Zhan W."/>
            <person name="Jiang J.F."/>
            <person name="Wang Q."/>
            <person name="Zhang B."/>
            <person name="Ji P."/>
            <person name="Bell-Sakyi L."/>
            <person name="Cui X.M."/>
            <person name="Yuan T.T."/>
            <person name="Jiang B.G."/>
            <person name="Yang W.F."/>
            <person name="Lam T.T."/>
            <person name="Chang Q.C."/>
            <person name="Ding S.J."/>
            <person name="Wang X.J."/>
            <person name="Zhu J.G."/>
            <person name="Ruan X.D."/>
            <person name="Zhao L."/>
            <person name="Wei J.T."/>
            <person name="Ye R.Z."/>
            <person name="Que T.C."/>
            <person name="Du C.H."/>
            <person name="Zhou Y.H."/>
            <person name="Cheng J.X."/>
            <person name="Dai P.F."/>
            <person name="Guo W.B."/>
            <person name="Han X.H."/>
            <person name="Huang E.J."/>
            <person name="Li L.F."/>
            <person name="Wei W."/>
            <person name="Gao Y.C."/>
            <person name="Liu J.Z."/>
            <person name="Shao H.Z."/>
            <person name="Wang X."/>
            <person name="Wang C.C."/>
            <person name="Yang T.C."/>
            <person name="Huo Q.B."/>
            <person name="Li W."/>
            <person name="Chen H.Y."/>
            <person name="Chen S.E."/>
            <person name="Zhou L.G."/>
            <person name="Ni X.B."/>
            <person name="Tian J.H."/>
            <person name="Sheng Y."/>
            <person name="Liu T."/>
            <person name="Pan Y.S."/>
            <person name="Xia L.Y."/>
            <person name="Li J."/>
            <person name="Zhao F."/>
            <person name="Cao W.C."/>
        </authorList>
    </citation>
    <scope>NUCLEOTIDE SEQUENCE</scope>
    <source>
        <strain evidence="13">Rmic-2018</strain>
    </source>
</reference>
<dbReference type="PANTHER" id="PTHR24404">
    <property type="entry name" value="ZINC FINGER PROTEIN"/>
    <property type="match status" value="1"/>
</dbReference>
<dbReference type="InterPro" id="IPR036236">
    <property type="entry name" value="Znf_C2H2_sf"/>
</dbReference>
<name>A0A9J6ENH6_RHIMP</name>
<evidence type="ECO:0000256" key="9">
    <source>
        <dbReference type="ARBA" id="ARBA00023242"/>
    </source>
</evidence>
<feature type="region of interest" description="Disordered" evidence="11">
    <location>
        <begin position="496"/>
        <end position="515"/>
    </location>
</feature>
<keyword evidence="14" id="KW-1185">Reference proteome</keyword>
<feature type="region of interest" description="Disordered" evidence="11">
    <location>
        <begin position="817"/>
        <end position="863"/>
    </location>
</feature>
<dbReference type="FunFam" id="3.30.160.60:FF:000100">
    <property type="entry name" value="Zinc finger 45-like"/>
    <property type="match status" value="1"/>
</dbReference>
<feature type="compositionally biased region" description="Polar residues" evidence="11">
    <location>
        <begin position="851"/>
        <end position="863"/>
    </location>
</feature>
<dbReference type="Gene3D" id="3.30.160.60">
    <property type="entry name" value="Classic Zinc Finger"/>
    <property type="match status" value="4"/>
</dbReference>
<comment type="subcellular location">
    <subcellularLocation>
        <location evidence="1">Nucleus</location>
    </subcellularLocation>
</comment>
<feature type="region of interest" description="Disordered" evidence="11">
    <location>
        <begin position="276"/>
        <end position="305"/>
    </location>
</feature>
<evidence type="ECO:0000256" key="8">
    <source>
        <dbReference type="ARBA" id="ARBA00023163"/>
    </source>
</evidence>
<feature type="compositionally biased region" description="Basic and acidic residues" evidence="11">
    <location>
        <begin position="660"/>
        <end position="672"/>
    </location>
</feature>
<keyword evidence="5" id="KW-0862">Zinc</keyword>
<dbReference type="FunFam" id="3.30.160.60:FF:000446">
    <property type="entry name" value="Zinc finger protein"/>
    <property type="match status" value="1"/>
</dbReference>
<feature type="domain" description="C2H2-type" evidence="12">
    <location>
        <begin position="862"/>
        <end position="890"/>
    </location>
</feature>
<evidence type="ECO:0000256" key="6">
    <source>
        <dbReference type="ARBA" id="ARBA00023015"/>
    </source>
</evidence>
<keyword evidence="8" id="KW-0804">Transcription</keyword>
<dbReference type="GO" id="GO:0006357">
    <property type="term" value="P:regulation of transcription by RNA polymerase II"/>
    <property type="evidence" value="ECO:0007669"/>
    <property type="project" value="TreeGrafter"/>
</dbReference>
<dbReference type="SUPFAM" id="SSF57667">
    <property type="entry name" value="beta-beta-alpha zinc fingers"/>
    <property type="match status" value="3"/>
</dbReference>
<evidence type="ECO:0000313" key="13">
    <source>
        <dbReference type="EMBL" id="KAH8035775.1"/>
    </source>
</evidence>
<dbReference type="EMBL" id="JABSTU010000003">
    <property type="protein sequence ID" value="KAH8035775.1"/>
    <property type="molecule type" value="Genomic_DNA"/>
</dbReference>
<dbReference type="FunFam" id="3.30.160.60:FF:000322">
    <property type="entry name" value="GDNF-inducible zinc finger protein 1"/>
    <property type="match status" value="1"/>
</dbReference>
<reference evidence="13" key="2">
    <citation type="submission" date="2021-09" db="EMBL/GenBank/DDBJ databases">
        <authorList>
            <person name="Jia N."/>
            <person name="Wang J."/>
            <person name="Shi W."/>
            <person name="Du L."/>
            <person name="Sun Y."/>
            <person name="Zhan W."/>
            <person name="Jiang J."/>
            <person name="Wang Q."/>
            <person name="Zhang B."/>
            <person name="Ji P."/>
            <person name="Sakyi L.B."/>
            <person name="Cui X."/>
            <person name="Yuan T."/>
            <person name="Jiang B."/>
            <person name="Yang W."/>
            <person name="Lam T.T.-Y."/>
            <person name="Chang Q."/>
            <person name="Ding S."/>
            <person name="Wang X."/>
            <person name="Zhu J."/>
            <person name="Ruan X."/>
            <person name="Zhao L."/>
            <person name="Wei J."/>
            <person name="Que T."/>
            <person name="Du C."/>
            <person name="Cheng J."/>
            <person name="Dai P."/>
            <person name="Han X."/>
            <person name="Huang E."/>
            <person name="Gao Y."/>
            <person name="Liu J."/>
            <person name="Shao H."/>
            <person name="Ye R."/>
            <person name="Li L."/>
            <person name="Wei W."/>
            <person name="Wang X."/>
            <person name="Wang C."/>
            <person name="Huo Q."/>
            <person name="Li W."/>
            <person name="Guo W."/>
            <person name="Chen H."/>
            <person name="Chen S."/>
            <person name="Zhou L."/>
            <person name="Zhou L."/>
            <person name="Ni X."/>
            <person name="Tian J."/>
            <person name="Zhou Y."/>
            <person name="Sheng Y."/>
            <person name="Liu T."/>
            <person name="Pan Y."/>
            <person name="Xia L."/>
            <person name="Li J."/>
            <person name="Zhao F."/>
            <person name="Cao W."/>
        </authorList>
    </citation>
    <scope>NUCLEOTIDE SEQUENCE</scope>
    <source>
        <strain evidence="13">Rmic-2018</strain>
        <tissue evidence="13">Larvae</tissue>
    </source>
</reference>
<feature type="domain" description="C2H2-type" evidence="12">
    <location>
        <begin position="948"/>
        <end position="975"/>
    </location>
</feature>
<feature type="domain" description="C2H2-type" evidence="12">
    <location>
        <begin position="891"/>
        <end position="919"/>
    </location>
</feature>
<evidence type="ECO:0000256" key="5">
    <source>
        <dbReference type="ARBA" id="ARBA00022833"/>
    </source>
</evidence>
<keyword evidence="2" id="KW-0479">Metal-binding</keyword>
<keyword evidence="7" id="KW-0238">DNA-binding</keyword>
<feature type="domain" description="C2H2-type" evidence="12">
    <location>
        <begin position="920"/>
        <end position="947"/>
    </location>
</feature>
<dbReference type="SMART" id="SM00355">
    <property type="entry name" value="ZnF_C2H2"/>
    <property type="match status" value="7"/>
</dbReference>
<feature type="region of interest" description="Disordered" evidence="11">
    <location>
        <begin position="435"/>
        <end position="468"/>
    </location>
</feature>
<evidence type="ECO:0000256" key="3">
    <source>
        <dbReference type="ARBA" id="ARBA00022737"/>
    </source>
</evidence>
<feature type="domain" description="C2H2-type" evidence="12">
    <location>
        <begin position="87"/>
        <end position="114"/>
    </location>
</feature>
<organism evidence="13 14">
    <name type="scientific">Rhipicephalus microplus</name>
    <name type="common">Cattle tick</name>
    <name type="synonym">Boophilus microplus</name>
    <dbReference type="NCBI Taxonomy" id="6941"/>
    <lineage>
        <taxon>Eukaryota</taxon>
        <taxon>Metazoa</taxon>
        <taxon>Ecdysozoa</taxon>
        <taxon>Arthropoda</taxon>
        <taxon>Chelicerata</taxon>
        <taxon>Arachnida</taxon>
        <taxon>Acari</taxon>
        <taxon>Parasitiformes</taxon>
        <taxon>Ixodida</taxon>
        <taxon>Ixodoidea</taxon>
        <taxon>Ixodidae</taxon>
        <taxon>Rhipicephalinae</taxon>
        <taxon>Rhipicephalus</taxon>
        <taxon>Boophilus</taxon>
    </lineage>
</organism>
<dbReference type="PROSITE" id="PS50157">
    <property type="entry name" value="ZINC_FINGER_C2H2_2"/>
    <property type="match status" value="6"/>
</dbReference>
<evidence type="ECO:0000256" key="11">
    <source>
        <dbReference type="SAM" id="MobiDB-lite"/>
    </source>
</evidence>
<dbReference type="VEuPathDB" id="VectorBase:LOC119181811"/>
<dbReference type="PANTHER" id="PTHR24404:SF106">
    <property type="entry name" value="C2H2-TYPE DOMAIN-CONTAINING PROTEIN"/>
    <property type="match status" value="1"/>
</dbReference>
<evidence type="ECO:0000256" key="1">
    <source>
        <dbReference type="ARBA" id="ARBA00004123"/>
    </source>
</evidence>
<protein>
    <recommendedName>
        <fullName evidence="12">C2H2-type domain-containing protein</fullName>
    </recommendedName>
</protein>
<evidence type="ECO:0000259" key="12">
    <source>
        <dbReference type="PROSITE" id="PS50157"/>
    </source>
</evidence>
<feature type="compositionally biased region" description="Polar residues" evidence="11">
    <location>
        <begin position="436"/>
        <end position="445"/>
    </location>
</feature>
<evidence type="ECO:0000313" key="14">
    <source>
        <dbReference type="Proteomes" id="UP000821866"/>
    </source>
</evidence>
<evidence type="ECO:0000256" key="2">
    <source>
        <dbReference type="ARBA" id="ARBA00022723"/>
    </source>
</evidence>
<dbReference type="InterPro" id="IPR013087">
    <property type="entry name" value="Znf_C2H2_type"/>
</dbReference>
<keyword evidence="9" id="KW-0539">Nucleus</keyword>
<dbReference type="GO" id="GO:0003700">
    <property type="term" value="F:DNA-binding transcription factor activity"/>
    <property type="evidence" value="ECO:0007669"/>
    <property type="project" value="TreeGrafter"/>
</dbReference>
<feature type="region of interest" description="Disordered" evidence="11">
    <location>
        <begin position="553"/>
        <end position="575"/>
    </location>
</feature>
<dbReference type="GO" id="GO:0000978">
    <property type="term" value="F:RNA polymerase II cis-regulatory region sequence-specific DNA binding"/>
    <property type="evidence" value="ECO:0007669"/>
    <property type="project" value="TreeGrafter"/>
</dbReference>
<accession>A0A9J6ENH6</accession>
<evidence type="ECO:0000256" key="7">
    <source>
        <dbReference type="ARBA" id="ARBA00023125"/>
    </source>
</evidence>
<dbReference type="GO" id="GO:0008270">
    <property type="term" value="F:zinc ion binding"/>
    <property type="evidence" value="ECO:0007669"/>
    <property type="project" value="UniProtKB-KW"/>
</dbReference>
<gene>
    <name evidence="13" type="ORF">HPB51_008602</name>
</gene>
<feature type="domain" description="C2H2-type" evidence="12">
    <location>
        <begin position="1003"/>
        <end position="1031"/>
    </location>
</feature>
<evidence type="ECO:0000256" key="4">
    <source>
        <dbReference type="ARBA" id="ARBA00022771"/>
    </source>
</evidence>
<proteinExistence type="predicted"/>
<dbReference type="Proteomes" id="UP000821866">
    <property type="component" value="Chromosome 11"/>
</dbReference>